<name>A0AB33JIU4_9BACT</name>
<gene>
    <name evidence="1" type="ORF">GTC17262_02660</name>
</gene>
<reference evidence="1" key="1">
    <citation type="submission" date="2024-07" db="EMBL/GenBank/DDBJ databases">
        <title>Complete genome sequence of Prevotella sp. YM-2024 GTC17262.</title>
        <authorList>
            <person name="Hayashi M."/>
            <person name="Muto Y."/>
            <person name="Tanaka K."/>
            <person name="Niwa H."/>
        </authorList>
    </citation>
    <scope>NUCLEOTIDE SEQUENCE</scope>
    <source>
        <strain evidence="1">GTC17262</strain>
    </source>
</reference>
<proteinExistence type="predicted"/>
<sequence length="130" mass="15367">MITEHLIRKKFVHQTMTDAVSRLYAAWRPAVSAFQIRSGQLQRFAQGAASKHISEGAYELRFFIPLHLRFLDIQYRRHKPRGTKAKGQGNLYNKIVWPILYKHVFPELRYGFTDEVRRELRGELKRAVEI</sequence>
<dbReference type="AlphaFoldDB" id="A0AB33JIU4"/>
<dbReference type="EMBL" id="AP035789">
    <property type="protein sequence ID" value="BFO80075.1"/>
    <property type="molecule type" value="Genomic_DNA"/>
</dbReference>
<evidence type="ECO:0000313" key="1">
    <source>
        <dbReference type="EMBL" id="BFO80075.1"/>
    </source>
</evidence>
<accession>A0AB33JIU4</accession>
<protein>
    <submittedName>
        <fullName evidence="1">Uncharacterized protein</fullName>
    </submittedName>
</protein>
<organism evidence="1">
    <name type="scientific">Prevotella sp. GTC17262</name>
    <dbReference type="NCBI Taxonomy" id="3236797"/>
    <lineage>
        <taxon>Bacteria</taxon>
        <taxon>Pseudomonadati</taxon>
        <taxon>Bacteroidota</taxon>
        <taxon>Bacteroidia</taxon>
        <taxon>Bacteroidales</taxon>
        <taxon>Prevotellaceae</taxon>
        <taxon>Prevotella</taxon>
    </lineage>
</organism>